<dbReference type="EMBL" id="BARW01018754">
    <property type="protein sequence ID" value="GAJ01839.1"/>
    <property type="molecule type" value="Genomic_DNA"/>
</dbReference>
<dbReference type="AlphaFoldDB" id="X1T972"/>
<accession>X1T972</accession>
<gene>
    <name evidence="1" type="ORF">S12H4_32044</name>
</gene>
<reference evidence="1" key="1">
    <citation type="journal article" date="2014" name="Front. Microbiol.">
        <title>High frequency of phylogenetically diverse reductive dehalogenase-homologous genes in deep subseafloor sedimentary metagenomes.</title>
        <authorList>
            <person name="Kawai M."/>
            <person name="Futagami T."/>
            <person name="Toyoda A."/>
            <person name="Takaki Y."/>
            <person name="Nishi S."/>
            <person name="Hori S."/>
            <person name="Arai W."/>
            <person name="Tsubouchi T."/>
            <person name="Morono Y."/>
            <person name="Uchiyama I."/>
            <person name="Ito T."/>
            <person name="Fujiyama A."/>
            <person name="Inagaki F."/>
            <person name="Takami H."/>
        </authorList>
    </citation>
    <scope>NUCLEOTIDE SEQUENCE</scope>
    <source>
        <strain evidence="1">Expedition CK06-06</strain>
    </source>
</reference>
<sequence length="54" mass="6021">LQNPVSAGYEEYSPLVLVLLKCISIWASINKSRFRFSSLIDKNLEELTGYLGGS</sequence>
<comment type="caution">
    <text evidence="1">The sequence shown here is derived from an EMBL/GenBank/DDBJ whole genome shotgun (WGS) entry which is preliminary data.</text>
</comment>
<proteinExistence type="predicted"/>
<feature type="non-terminal residue" evidence="1">
    <location>
        <position position="1"/>
    </location>
</feature>
<organism evidence="1">
    <name type="scientific">marine sediment metagenome</name>
    <dbReference type="NCBI Taxonomy" id="412755"/>
    <lineage>
        <taxon>unclassified sequences</taxon>
        <taxon>metagenomes</taxon>
        <taxon>ecological metagenomes</taxon>
    </lineage>
</organism>
<name>X1T972_9ZZZZ</name>
<evidence type="ECO:0000313" key="1">
    <source>
        <dbReference type="EMBL" id="GAJ01839.1"/>
    </source>
</evidence>
<protein>
    <submittedName>
        <fullName evidence="1">Uncharacterized protein</fullName>
    </submittedName>
</protein>